<dbReference type="GO" id="GO:0016747">
    <property type="term" value="F:acyltransferase activity, transferring groups other than amino-acyl groups"/>
    <property type="evidence" value="ECO:0007669"/>
    <property type="project" value="InterPro"/>
</dbReference>
<evidence type="ECO:0000313" key="3">
    <source>
        <dbReference type="Proteomes" id="UP000294292"/>
    </source>
</evidence>
<proteinExistence type="predicted"/>
<name>A0A4P7A172_9BACL</name>
<dbReference type="KEGG" id="panc:E2636_14880"/>
<gene>
    <name evidence="2" type="ORF">E2636_14880</name>
</gene>
<keyword evidence="3" id="KW-1185">Reference proteome</keyword>
<dbReference type="InterPro" id="IPR000182">
    <property type="entry name" value="GNAT_dom"/>
</dbReference>
<reference evidence="2 3" key="1">
    <citation type="submission" date="2019-03" db="EMBL/GenBank/DDBJ databases">
        <title>Complete genome sequence of Paenisporosarcina antarctica CGMCC 1.6503T.</title>
        <authorList>
            <person name="Rong J.-C."/>
            <person name="Chi N.-Y."/>
            <person name="Zhang Q.-F."/>
        </authorList>
    </citation>
    <scope>NUCLEOTIDE SEQUENCE [LARGE SCALE GENOMIC DNA]</scope>
    <source>
        <strain evidence="2 3">CGMCC 1.6503</strain>
    </source>
</reference>
<dbReference type="InterPro" id="IPR016181">
    <property type="entry name" value="Acyl_CoA_acyltransferase"/>
</dbReference>
<dbReference type="SUPFAM" id="SSF55729">
    <property type="entry name" value="Acyl-CoA N-acyltransferases (Nat)"/>
    <property type="match status" value="1"/>
</dbReference>
<sequence length="231" mass="26275">MGEEMKEHTDSNLHDLKPRIVELKDLPNLLALQKIAIAHLESKDVLQPSTVEEFEFIFSGNGFILGLFDGNKLIAFRVMVVLPLDVEHLGLDAGLSSETLERVIYQDLSIVHPHYRGKGLQKKMGEMVMAKVDQSRFDYVFATVAPFNIPSLKDKFALGLHIVALKLKYEGKLRYVFMKKLHEEQLVDTSIEGRLIAMDDTQMQQQTLSEGFIGVSMINENGWFIQYCKNC</sequence>
<dbReference type="Gene3D" id="3.40.630.30">
    <property type="match status" value="1"/>
</dbReference>
<keyword evidence="2" id="KW-0808">Transferase</keyword>
<evidence type="ECO:0000313" key="2">
    <source>
        <dbReference type="EMBL" id="QBP42358.1"/>
    </source>
</evidence>
<accession>A0A4P7A172</accession>
<dbReference type="OrthoDB" id="8750087at2"/>
<dbReference type="AlphaFoldDB" id="A0A4P7A172"/>
<dbReference type="PROSITE" id="PS51186">
    <property type="entry name" value="GNAT"/>
    <property type="match status" value="1"/>
</dbReference>
<feature type="domain" description="N-acetyltransferase" evidence="1">
    <location>
        <begin position="11"/>
        <end position="183"/>
    </location>
</feature>
<dbReference type="Proteomes" id="UP000294292">
    <property type="component" value="Chromosome"/>
</dbReference>
<protein>
    <submittedName>
        <fullName evidence="2">GNAT family N-acetyltransferase</fullName>
    </submittedName>
</protein>
<organism evidence="2 3">
    <name type="scientific">Paenisporosarcina antarctica</name>
    <dbReference type="NCBI Taxonomy" id="417367"/>
    <lineage>
        <taxon>Bacteria</taxon>
        <taxon>Bacillati</taxon>
        <taxon>Bacillota</taxon>
        <taxon>Bacilli</taxon>
        <taxon>Bacillales</taxon>
        <taxon>Caryophanaceae</taxon>
        <taxon>Paenisporosarcina</taxon>
    </lineage>
</organism>
<dbReference type="EMBL" id="CP038015">
    <property type="protein sequence ID" value="QBP42358.1"/>
    <property type="molecule type" value="Genomic_DNA"/>
</dbReference>
<evidence type="ECO:0000259" key="1">
    <source>
        <dbReference type="PROSITE" id="PS51186"/>
    </source>
</evidence>